<keyword evidence="2" id="KW-0614">Plasmid</keyword>
<accession>A0A679JP88</accession>
<gene>
    <name evidence="2" type="ORF">MBLL_00398</name>
</gene>
<name>A0A679JP88_9HYPH</name>
<dbReference type="AlphaFoldDB" id="A0A679JP88"/>
<dbReference type="RefSeq" id="WP_339158979.1">
    <property type="nucleotide sequence ID" value="NZ_LR743510.1"/>
</dbReference>
<evidence type="ECO:0000313" key="2">
    <source>
        <dbReference type="EMBL" id="CAA2136909.1"/>
    </source>
</evidence>
<protein>
    <submittedName>
        <fullName evidence="2">Uncharacterized protein</fullName>
    </submittedName>
</protein>
<reference evidence="2" key="1">
    <citation type="submission" date="2019-12" db="EMBL/GenBank/DDBJ databases">
        <authorList>
            <person name="Cremers G."/>
        </authorList>
    </citation>
    <scope>NUCLEOTIDE SEQUENCE</scope>
    <source>
        <strain evidence="2">Mbul2</strain>
        <plasmid evidence="2">1</plasmid>
    </source>
</reference>
<dbReference type="EMBL" id="LR743510">
    <property type="protein sequence ID" value="CAA2136909.1"/>
    <property type="molecule type" value="Genomic_DNA"/>
</dbReference>
<keyword evidence="1" id="KW-0175">Coiled coil</keyword>
<feature type="coiled-coil region" evidence="1">
    <location>
        <begin position="7"/>
        <end position="41"/>
    </location>
</feature>
<proteinExistence type="predicted"/>
<geneLocation type="plasmid" evidence="2">
    <name>1</name>
</geneLocation>
<sequence length="144" mass="16316">MQDQTVINGLLAKREELSRENAELRERMAILSNDIEALDRVLDACGYRGKLVGSTPRAARIVLFYRNELRDYLLAEIRKAEGPLTARQLAVLVCQTEGKDGRDRQLLTGVTRRVGCALRRMRASRMVEGERTKDGQVWRAIGCK</sequence>
<organism evidence="2">
    <name type="scientific">Methylobacterium bullatum</name>
    <dbReference type="NCBI Taxonomy" id="570505"/>
    <lineage>
        <taxon>Bacteria</taxon>
        <taxon>Pseudomonadati</taxon>
        <taxon>Pseudomonadota</taxon>
        <taxon>Alphaproteobacteria</taxon>
        <taxon>Hyphomicrobiales</taxon>
        <taxon>Methylobacteriaceae</taxon>
        <taxon>Methylobacterium</taxon>
    </lineage>
</organism>
<evidence type="ECO:0000256" key="1">
    <source>
        <dbReference type="SAM" id="Coils"/>
    </source>
</evidence>